<dbReference type="EMBL" id="BAABAS010000033">
    <property type="protein sequence ID" value="GAA4242448.1"/>
    <property type="molecule type" value="Genomic_DNA"/>
</dbReference>
<sequence length="383" mass="41694">MNDRINPARISAPVLASPPRQAAQLLDQRILILERPRFVTAMPALVNTAHSGLVLCDAKAARHTAALRPACSGLLLEDQSPYEKQIATADAPFDLPADVLFGGELGDVLDEQRRRGADLAIAPTRYVQAGDSDALKAIMRTAAELERDDVLIPLPVAVTWLMNDQRRQLAAVIRRIPHPVALILGGQRDPLRHFTDAPQNLRAVLADLHEVGPVGLWRTDLAGFDALAHGAAFAGIGAGGSVRHLVPAGERAESAERAGGPNWPSVLVPDLMIYKRADTLERIYANDTAPPCTCRRCGNSPLPSFHGATDAIKADAHAHNTATWTAWLPNFLGNTGLSARQAWWRTRCRRAVDAHELENTRLRQPKAFKPTPVLKQWAREPTA</sequence>
<name>A0ABP8CRA2_9ACTN</name>
<organism evidence="1 2">
    <name type="scientific">Actinomadura meridiana</name>
    <dbReference type="NCBI Taxonomy" id="559626"/>
    <lineage>
        <taxon>Bacteria</taxon>
        <taxon>Bacillati</taxon>
        <taxon>Actinomycetota</taxon>
        <taxon>Actinomycetes</taxon>
        <taxon>Streptosporangiales</taxon>
        <taxon>Thermomonosporaceae</taxon>
        <taxon>Actinomadura</taxon>
    </lineage>
</organism>
<keyword evidence="2" id="KW-1185">Reference proteome</keyword>
<comment type="caution">
    <text evidence="1">The sequence shown here is derived from an EMBL/GenBank/DDBJ whole genome shotgun (WGS) entry which is preliminary data.</text>
</comment>
<gene>
    <name evidence="1" type="ORF">GCM10022254_75480</name>
</gene>
<evidence type="ECO:0000313" key="2">
    <source>
        <dbReference type="Proteomes" id="UP001501710"/>
    </source>
</evidence>
<evidence type="ECO:0000313" key="1">
    <source>
        <dbReference type="EMBL" id="GAA4242448.1"/>
    </source>
</evidence>
<reference evidence="2" key="1">
    <citation type="journal article" date="2019" name="Int. J. Syst. Evol. Microbiol.">
        <title>The Global Catalogue of Microorganisms (GCM) 10K type strain sequencing project: providing services to taxonomists for standard genome sequencing and annotation.</title>
        <authorList>
            <consortium name="The Broad Institute Genomics Platform"/>
            <consortium name="The Broad Institute Genome Sequencing Center for Infectious Disease"/>
            <person name="Wu L."/>
            <person name="Ma J."/>
        </authorList>
    </citation>
    <scope>NUCLEOTIDE SEQUENCE [LARGE SCALE GENOMIC DNA]</scope>
    <source>
        <strain evidence="2">JCM 17440</strain>
    </source>
</reference>
<protein>
    <submittedName>
        <fullName evidence="1">Uncharacterized protein</fullName>
    </submittedName>
</protein>
<proteinExistence type="predicted"/>
<accession>A0ABP8CRA2</accession>
<dbReference type="RefSeq" id="WP_344907888.1">
    <property type="nucleotide sequence ID" value="NZ_BAABAS010000033.1"/>
</dbReference>
<dbReference type="Proteomes" id="UP001501710">
    <property type="component" value="Unassembled WGS sequence"/>
</dbReference>